<proteinExistence type="predicted"/>
<dbReference type="NCBIfam" id="TIGR00099">
    <property type="entry name" value="Cof-subfamily"/>
    <property type="match status" value="1"/>
</dbReference>
<protein>
    <submittedName>
        <fullName evidence="1">Cof family protein</fullName>
        <ecNumber evidence="1">3.-.-.-</ecNumber>
    </submittedName>
</protein>
<dbReference type="InterPro" id="IPR036412">
    <property type="entry name" value="HAD-like_sf"/>
</dbReference>
<reference evidence="1 2" key="1">
    <citation type="submission" date="2017-06" db="EMBL/GenBank/DDBJ databases">
        <authorList>
            <consortium name="Pathogen Informatics"/>
        </authorList>
    </citation>
    <scope>NUCLEOTIDE SEQUENCE [LARGE SCALE GENOMIC DNA]</scope>
    <source>
        <strain evidence="1 2">NCTC13788</strain>
    </source>
</reference>
<dbReference type="PANTHER" id="PTHR10000">
    <property type="entry name" value="PHOSPHOSERINE PHOSPHATASE"/>
    <property type="match status" value="1"/>
</dbReference>
<dbReference type="AlphaFoldDB" id="A0A239SM88"/>
<name>A0A239SM88_9STRE</name>
<dbReference type="EC" id="3.-.-.-" evidence="1"/>
<dbReference type="SUPFAM" id="SSF56784">
    <property type="entry name" value="HAD-like"/>
    <property type="match status" value="1"/>
</dbReference>
<dbReference type="Pfam" id="PF08282">
    <property type="entry name" value="Hydrolase_3"/>
    <property type="match status" value="1"/>
</dbReference>
<keyword evidence="1" id="KW-0378">Hydrolase</keyword>
<dbReference type="SFLD" id="SFLDG01140">
    <property type="entry name" value="C2.B:_Phosphomannomutase_and_P"/>
    <property type="match status" value="1"/>
</dbReference>
<keyword evidence="2" id="KW-1185">Reference proteome</keyword>
<organism evidence="1 2">
    <name type="scientific">Streptococcus merionis</name>
    <dbReference type="NCBI Taxonomy" id="400065"/>
    <lineage>
        <taxon>Bacteria</taxon>
        <taxon>Bacillati</taxon>
        <taxon>Bacillota</taxon>
        <taxon>Bacilli</taxon>
        <taxon>Lactobacillales</taxon>
        <taxon>Streptococcaceae</taxon>
        <taxon>Streptococcus</taxon>
    </lineage>
</organism>
<dbReference type="KEGG" id="smen:SAMEA4412692_0258"/>
<dbReference type="GO" id="GO:0005829">
    <property type="term" value="C:cytosol"/>
    <property type="evidence" value="ECO:0007669"/>
    <property type="project" value="TreeGrafter"/>
</dbReference>
<dbReference type="Gene3D" id="3.40.50.1000">
    <property type="entry name" value="HAD superfamily/HAD-like"/>
    <property type="match status" value="1"/>
</dbReference>
<dbReference type="PANTHER" id="PTHR10000:SF25">
    <property type="entry name" value="PHOSPHATASE YKRA-RELATED"/>
    <property type="match status" value="1"/>
</dbReference>
<dbReference type="STRING" id="1123308.GCA_000380085_00587"/>
<sequence length="279" mass="31111">MFFDIDGTLLTDNRTVLASTVQAINQLKHRGYLVGLATGRGPNFSLPYMASLNLDIAICYNGQYIFDRKGVISAQELPKDSLVSLVNYAQKKQRDLSFGTATDMVGSRLLHVGVRKWAYWLAKRLPDFMADLLMVGFNHGYRRIWPKTRESMMAKLEQPIYQVVMLASKKETDKLGYLFPKLTFTRSSPFAADIISKGMSKLKGIAVVANRFNFDLSQVMAFGDSDNDIEMVRGVGLGIAMGNGKRKLKQFANYTTASNNDGGIAAALEHFKLIDRQEG</sequence>
<gene>
    <name evidence="1" type="ORF">SAMEA4412692_00258</name>
</gene>
<evidence type="ECO:0000313" key="2">
    <source>
        <dbReference type="Proteomes" id="UP000215185"/>
    </source>
</evidence>
<dbReference type="Gene3D" id="3.30.1240.10">
    <property type="match status" value="1"/>
</dbReference>
<dbReference type="InterPro" id="IPR023214">
    <property type="entry name" value="HAD_sf"/>
</dbReference>
<dbReference type="GO" id="GO:0000287">
    <property type="term" value="F:magnesium ion binding"/>
    <property type="evidence" value="ECO:0007669"/>
    <property type="project" value="TreeGrafter"/>
</dbReference>
<dbReference type="InterPro" id="IPR000150">
    <property type="entry name" value="Cof"/>
</dbReference>
<accession>A0A239SM88</accession>
<dbReference type="GO" id="GO:0016791">
    <property type="term" value="F:phosphatase activity"/>
    <property type="evidence" value="ECO:0007669"/>
    <property type="project" value="TreeGrafter"/>
</dbReference>
<dbReference type="Proteomes" id="UP000215185">
    <property type="component" value="Chromosome 1"/>
</dbReference>
<evidence type="ECO:0000313" key="1">
    <source>
        <dbReference type="EMBL" id="SNU86506.1"/>
    </source>
</evidence>
<dbReference type="SFLD" id="SFLDS00003">
    <property type="entry name" value="Haloacid_Dehalogenase"/>
    <property type="match status" value="1"/>
</dbReference>
<dbReference type="eggNOG" id="COG0561">
    <property type="taxonomic scope" value="Bacteria"/>
</dbReference>
<dbReference type="EMBL" id="LT906439">
    <property type="protein sequence ID" value="SNU86506.1"/>
    <property type="molecule type" value="Genomic_DNA"/>
</dbReference>